<gene>
    <name evidence="6" type="ORF">DD236_10650</name>
</gene>
<keyword evidence="1 6" id="KW-0808">Transferase</keyword>
<dbReference type="Proteomes" id="UP000245283">
    <property type="component" value="Unassembled WGS sequence"/>
</dbReference>
<comment type="catalytic activity">
    <reaction evidence="4">
        <text>L-methionine sulfone + acetyl-CoA = N-acetyl-L-methionine sulfone + CoA + H(+)</text>
        <dbReference type="Rhea" id="RHEA:47656"/>
        <dbReference type="ChEBI" id="CHEBI:15378"/>
        <dbReference type="ChEBI" id="CHEBI:57287"/>
        <dbReference type="ChEBI" id="CHEBI:57288"/>
        <dbReference type="ChEBI" id="CHEBI:87824"/>
        <dbReference type="ChEBI" id="CHEBI:87825"/>
    </reaction>
</comment>
<organism evidence="6 7">
    <name type="scientific">Ancrocorticia populi</name>
    <dbReference type="NCBI Taxonomy" id="2175228"/>
    <lineage>
        <taxon>Bacteria</taxon>
        <taxon>Bacillati</taxon>
        <taxon>Actinomycetota</taxon>
        <taxon>Actinomycetes</taxon>
        <taxon>Actinomycetales</taxon>
        <taxon>Actinomycetaceae</taxon>
        <taxon>Ancrocorticia</taxon>
    </lineage>
</organism>
<evidence type="ECO:0000256" key="3">
    <source>
        <dbReference type="ARBA" id="ARBA00050603"/>
    </source>
</evidence>
<comment type="catalytic activity">
    <reaction evidence="3">
        <text>L-methionine sulfoximine + acetyl-CoA = N-acetyl-L-methionine sulfoximine + CoA + H(+)</text>
        <dbReference type="Rhea" id="RHEA:47660"/>
        <dbReference type="ChEBI" id="CHEBI:15378"/>
        <dbReference type="ChEBI" id="CHEBI:57287"/>
        <dbReference type="ChEBI" id="CHEBI:57288"/>
        <dbReference type="ChEBI" id="CHEBI:87826"/>
        <dbReference type="ChEBI" id="CHEBI:87827"/>
    </reaction>
</comment>
<dbReference type="FunFam" id="3.40.630.30:FF:000026">
    <property type="entry name" value="Phosphinothricin acetyltransferase"/>
    <property type="match status" value="1"/>
</dbReference>
<dbReference type="CDD" id="cd04301">
    <property type="entry name" value="NAT_SF"/>
    <property type="match status" value="1"/>
</dbReference>
<dbReference type="PROSITE" id="PS51186">
    <property type="entry name" value="GNAT"/>
    <property type="match status" value="1"/>
</dbReference>
<comment type="caution">
    <text evidence="6">The sequence shown here is derived from an EMBL/GenBank/DDBJ whole genome shotgun (WGS) entry which is preliminary data.</text>
</comment>
<reference evidence="7" key="1">
    <citation type="submission" date="2018-05" db="EMBL/GenBank/DDBJ databases">
        <authorList>
            <person name="Li Y."/>
        </authorList>
    </citation>
    <scope>NUCLEOTIDE SEQUENCE [LARGE SCALE GENOMIC DNA]</scope>
    <source>
        <strain evidence="7">sk1b4</strain>
    </source>
</reference>
<feature type="domain" description="N-acetyltransferase" evidence="5">
    <location>
        <begin position="1"/>
        <end position="159"/>
    </location>
</feature>
<keyword evidence="7" id="KW-1185">Reference proteome</keyword>
<dbReference type="RefSeq" id="WP_109094385.1">
    <property type="nucleotide sequence ID" value="NZ_CAMELQ010000032.1"/>
</dbReference>
<dbReference type="OrthoDB" id="3173333at2"/>
<dbReference type="GO" id="GO:0016747">
    <property type="term" value="F:acyltransferase activity, transferring groups other than amino-acyl groups"/>
    <property type="evidence" value="ECO:0007669"/>
    <property type="project" value="InterPro"/>
</dbReference>
<evidence type="ECO:0000313" key="6">
    <source>
        <dbReference type="EMBL" id="PWF24489.1"/>
    </source>
</evidence>
<evidence type="ECO:0000256" key="1">
    <source>
        <dbReference type="ARBA" id="ARBA00022679"/>
    </source>
</evidence>
<dbReference type="SUPFAM" id="SSF55729">
    <property type="entry name" value="Acyl-CoA N-acyltransferases (Nat)"/>
    <property type="match status" value="1"/>
</dbReference>
<keyword evidence="2" id="KW-0012">Acyltransferase</keyword>
<dbReference type="EMBL" id="QETB01000006">
    <property type="protein sequence ID" value="PWF24489.1"/>
    <property type="molecule type" value="Genomic_DNA"/>
</dbReference>
<dbReference type="PANTHER" id="PTHR43072">
    <property type="entry name" value="N-ACETYLTRANSFERASE"/>
    <property type="match status" value="1"/>
</dbReference>
<protein>
    <submittedName>
        <fullName evidence="6">GNAT family N-acetyltransferase</fullName>
    </submittedName>
</protein>
<evidence type="ECO:0000256" key="2">
    <source>
        <dbReference type="ARBA" id="ARBA00023315"/>
    </source>
</evidence>
<sequence>MEIRDAVAEDSRGITAIYNDAVLNGRAIWNERAVGVANRAQWIEDHRSADLPVFVAVEGDTVLGYASYGPYRDFDGYRQTVENSVYIREGQRGKGVGQALMAALIDHARTHGKHVIVAAIEASNTGSIALHEKLGFERVGLLKEVGSKFGAWLDLVFLQLILEEEAPQ</sequence>
<proteinExistence type="predicted"/>
<dbReference type="InterPro" id="IPR016181">
    <property type="entry name" value="Acyl_CoA_acyltransferase"/>
</dbReference>
<dbReference type="PANTHER" id="PTHR43072:SF23">
    <property type="entry name" value="UPF0039 PROTEIN C11D3.02C"/>
    <property type="match status" value="1"/>
</dbReference>
<name>A0A2V1K4B2_9ACTO</name>
<evidence type="ECO:0000313" key="7">
    <source>
        <dbReference type="Proteomes" id="UP000245283"/>
    </source>
</evidence>
<dbReference type="Gene3D" id="3.40.630.30">
    <property type="match status" value="1"/>
</dbReference>
<dbReference type="Pfam" id="PF00583">
    <property type="entry name" value="Acetyltransf_1"/>
    <property type="match status" value="1"/>
</dbReference>
<dbReference type="AlphaFoldDB" id="A0A2V1K4B2"/>
<evidence type="ECO:0000259" key="5">
    <source>
        <dbReference type="PROSITE" id="PS51186"/>
    </source>
</evidence>
<accession>A0A2V1K4B2</accession>
<dbReference type="InterPro" id="IPR000182">
    <property type="entry name" value="GNAT_dom"/>
</dbReference>
<evidence type="ECO:0000256" key="4">
    <source>
        <dbReference type="ARBA" id="ARBA00051334"/>
    </source>
</evidence>